<reference evidence="3 4" key="1">
    <citation type="submission" date="2019-03" db="EMBL/GenBank/DDBJ databases">
        <title>Efficiently degradation of phenoxyalkanoic acid herbicides by Cupriavidus oxalaticus strain X32.</title>
        <authorList>
            <person name="Sheng X."/>
        </authorList>
    </citation>
    <scope>NUCLEOTIDE SEQUENCE [LARGE SCALE GENOMIC DNA]</scope>
    <source>
        <strain evidence="3 4">X32</strain>
    </source>
</reference>
<feature type="transmembrane region" description="Helical" evidence="1">
    <location>
        <begin position="184"/>
        <end position="207"/>
    </location>
</feature>
<keyword evidence="1" id="KW-0812">Transmembrane</keyword>
<feature type="chain" id="PRO_5020887607" description="5-formyltetrahydrofolate cyclo-ligase" evidence="2">
    <location>
        <begin position="28"/>
        <end position="217"/>
    </location>
</feature>
<name>A0A4P7L8U4_9BURK</name>
<evidence type="ECO:0000313" key="4">
    <source>
        <dbReference type="Proteomes" id="UP000295294"/>
    </source>
</evidence>
<dbReference type="RefSeq" id="WP_135704068.1">
    <property type="nucleotide sequence ID" value="NZ_CP038635.1"/>
</dbReference>
<evidence type="ECO:0008006" key="5">
    <source>
        <dbReference type="Google" id="ProtNLM"/>
    </source>
</evidence>
<gene>
    <name evidence="3" type="ORF">E0W60_10965</name>
</gene>
<organism evidence="3 4">
    <name type="scientific">Cupriavidus oxalaticus</name>
    <dbReference type="NCBI Taxonomy" id="96344"/>
    <lineage>
        <taxon>Bacteria</taxon>
        <taxon>Pseudomonadati</taxon>
        <taxon>Pseudomonadota</taxon>
        <taxon>Betaproteobacteria</taxon>
        <taxon>Burkholderiales</taxon>
        <taxon>Burkholderiaceae</taxon>
        <taxon>Cupriavidus</taxon>
    </lineage>
</organism>
<dbReference type="OrthoDB" id="8655894at2"/>
<keyword evidence="1" id="KW-1133">Transmembrane helix</keyword>
<sequence>MTNRIHRRTLLTLAALTLLGTGGCATKALMDKATKTEYRRYEETVSQVLVTADGKRLAVLGPKYHYIFDVPEGLVQLLDSPLHRKMSARFDVFNVKANGDVEGPFALILEQASQEDRLAAKAFGFTDLSTTRAVRWFALQGSRYSAAKFSMPAGTRPLNQPYRVEVREALPNGAREALVVMTPLTVAADGALILLAIPLIPLALVVMRDLQTLPIGF</sequence>
<proteinExistence type="predicted"/>
<keyword evidence="2" id="KW-0732">Signal</keyword>
<accession>A0A4P7L8U4</accession>
<feature type="signal peptide" evidence="2">
    <location>
        <begin position="1"/>
        <end position="27"/>
    </location>
</feature>
<protein>
    <recommendedName>
        <fullName evidence="5">5-formyltetrahydrofolate cyclo-ligase</fullName>
    </recommendedName>
</protein>
<dbReference type="Proteomes" id="UP000295294">
    <property type="component" value="Chromosome 2"/>
</dbReference>
<evidence type="ECO:0000313" key="3">
    <source>
        <dbReference type="EMBL" id="QBY51765.1"/>
    </source>
</evidence>
<dbReference type="AlphaFoldDB" id="A0A4P7L8U4"/>
<evidence type="ECO:0000256" key="1">
    <source>
        <dbReference type="SAM" id="Phobius"/>
    </source>
</evidence>
<evidence type="ECO:0000256" key="2">
    <source>
        <dbReference type="SAM" id="SignalP"/>
    </source>
</evidence>
<keyword evidence="1" id="KW-0472">Membrane</keyword>
<dbReference type="PROSITE" id="PS51257">
    <property type="entry name" value="PROKAR_LIPOPROTEIN"/>
    <property type="match status" value="1"/>
</dbReference>
<dbReference type="KEGG" id="cox:E0W60_10965"/>
<dbReference type="EMBL" id="CP038635">
    <property type="protein sequence ID" value="QBY51765.1"/>
    <property type="molecule type" value="Genomic_DNA"/>
</dbReference>